<feature type="domain" description="VHS" evidence="5">
    <location>
        <begin position="60"/>
        <end position="180"/>
    </location>
</feature>
<evidence type="ECO:0000313" key="7">
    <source>
        <dbReference type="EMBL" id="KAK5089644.1"/>
    </source>
</evidence>
<dbReference type="InterPro" id="IPR038425">
    <property type="entry name" value="GAT_sf"/>
</dbReference>
<evidence type="ECO:0000256" key="1">
    <source>
        <dbReference type="ARBA" id="ARBA00011446"/>
    </source>
</evidence>
<feature type="region of interest" description="Disordered" evidence="4">
    <location>
        <begin position="391"/>
        <end position="577"/>
    </location>
</feature>
<feature type="compositionally biased region" description="Polar residues" evidence="4">
    <location>
        <begin position="410"/>
        <end position="421"/>
    </location>
</feature>
<accession>A0ABR0K771</accession>
<protein>
    <recommendedName>
        <fullName evidence="9">GAT domain-containing protein</fullName>
    </recommendedName>
</protein>
<reference evidence="7 8" key="1">
    <citation type="submission" date="2023-08" db="EMBL/GenBank/DDBJ databases">
        <title>Black Yeasts Isolated from many extreme environments.</title>
        <authorList>
            <person name="Coleine C."/>
            <person name="Stajich J.E."/>
            <person name="Selbmann L."/>
        </authorList>
    </citation>
    <scope>NUCLEOTIDE SEQUENCE [LARGE SCALE GENOMIC DNA]</scope>
    <source>
        <strain evidence="7 8">CCFEE 5885</strain>
    </source>
</reference>
<feature type="compositionally biased region" description="Basic and acidic residues" evidence="4">
    <location>
        <begin position="439"/>
        <end position="454"/>
    </location>
</feature>
<feature type="region of interest" description="Disordered" evidence="4">
    <location>
        <begin position="13"/>
        <end position="42"/>
    </location>
</feature>
<organism evidence="7 8">
    <name type="scientific">Lithohypha guttulata</name>
    <dbReference type="NCBI Taxonomy" id="1690604"/>
    <lineage>
        <taxon>Eukaryota</taxon>
        <taxon>Fungi</taxon>
        <taxon>Dikarya</taxon>
        <taxon>Ascomycota</taxon>
        <taxon>Pezizomycotina</taxon>
        <taxon>Eurotiomycetes</taxon>
        <taxon>Chaetothyriomycetidae</taxon>
        <taxon>Chaetothyriales</taxon>
        <taxon>Trichomeriaceae</taxon>
        <taxon>Lithohypha</taxon>
    </lineage>
</organism>
<evidence type="ECO:0000256" key="3">
    <source>
        <dbReference type="ARBA" id="ARBA00022927"/>
    </source>
</evidence>
<keyword evidence="8" id="KW-1185">Reference proteome</keyword>
<sequence>MVTTTNMKKFIGSIKRGSASRSKSYEGRNGTIPENQSLPQGDNPEAVVVREAFAFCEAGAPNSGSAGDEYLHLPAIVDATEASPYAAREVAVQVQRYLSKQNFERGYAQYNAIMLMRILTDNPGRNFTQNFDKNFISTIKTLLRECKDSSVQQITRETLDYFEAEKLNANDTLMPLIEMWRKEKGGSARMYSSSVGIPEGVFASQHDSHHYQGRTHSGAAHMPREHRQPRGLPPPDELAARIEEAKTSARLLVQMIQSTPPNEMLGNELIKEFAERARQAHNSVQQYMACENPAPDEHTMLTLIETSDQLNISMSKHQRAMLQARKSAGLTTPSPQPLANNQDPFSTASMQNALPPQQPPRPQQQEQPRYNQYESNNFYPNHAATVSPIEQNEHSFMPPPGPPLARRQEQSSTHPLNNVYQRQDYPPAQPQPNAYEQPYRQHEPVSPQRIHERGNSATLDYGVSENPFADDNAYTAPSGPPPSQSQPQQPRDSNSYSLFNRAAGQLRDPNSPTRNSARPVTAELDSSSYPVPPPESDRGSESRPGYHSGWQPTPSFMHRQESSEAHITMSGASPPHR</sequence>
<feature type="region of interest" description="Disordered" evidence="4">
    <location>
        <begin position="318"/>
        <end position="368"/>
    </location>
</feature>
<name>A0ABR0K771_9EURO</name>
<dbReference type="PROSITE" id="PS50179">
    <property type="entry name" value="VHS"/>
    <property type="match status" value="1"/>
</dbReference>
<evidence type="ECO:0000259" key="5">
    <source>
        <dbReference type="PROSITE" id="PS50179"/>
    </source>
</evidence>
<dbReference type="CDD" id="cd21383">
    <property type="entry name" value="GAT_GGA_Tom1-like"/>
    <property type="match status" value="1"/>
</dbReference>
<gene>
    <name evidence="7" type="ORF">LTR24_006012</name>
</gene>
<evidence type="ECO:0008006" key="9">
    <source>
        <dbReference type="Google" id="ProtNLM"/>
    </source>
</evidence>
<feature type="compositionally biased region" description="Polar residues" evidence="4">
    <location>
        <begin position="329"/>
        <end position="354"/>
    </location>
</feature>
<dbReference type="Gene3D" id="1.20.58.160">
    <property type="match status" value="1"/>
</dbReference>
<evidence type="ECO:0000256" key="4">
    <source>
        <dbReference type="SAM" id="MobiDB-lite"/>
    </source>
</evidence>
<proteinExistence type="predicted"/>
<dbReference type="Pfam" id="PF03127">
    <property type="entry name" value="GAT"/>
    <property type="match status" value="1"/>
</dbReference>
<dbReference type="InterPro" id="IPR004152">
    <property type="entry name" value="GAT_dom"/>
</dbReference>
<comment type="caution">
    <text evidence="7">The sequence shown here is derived from an EMBL/GenBank/DDBJ whole genome shotgun (WGS) entry which is preliminary data.</text>
</comment>
<evidence type="ECO:0000256" key="2">
    <source>
        <dbReference type="ARBA" id="ARBA00022448"/>
    </source>
</evidence>
<keyword evidence="2" id="KW-0813">Transport</keyword>
<evidence type="ECO:0000313" key="8">
    <source>
        <dbReference type="Proteomes" id="UP001345013"/>
    </source>
</evidence>
<feature type="compositionally biased region" description="Polar residues" evidence="4">
    <location>
        <begin position="508"/>
        <end position="529"/>
    </location>
</feature>
<dbReference type="PROSITE" id="PS50909">
    <property type="entry name" value="GAT"/>
    <property type="match status" value="1"/>
</dbReference>
<dbReference type="InterPro" id="IPR002014">
    <property type="entry name" value="VHS_dom"/>
</dbReference>
<dbReference type="EMBL" id="JAVRRG010000073">
    <property type="protein sequence ID" value="KAK5089644.1"/>
    <property type="molecule type" value="Genomic_DNA"/>
</dbReference>
<dbReference type="InterPro" id="IPR008942">
    <property type="entry name" value="ENTH_VHS"/>
</dbReference>
<dbReference type="Gene3D" id="1.25.40.90">
    <property type="match status" value="1"/>
</dbReference>
<dbReference type="SUPFAM" id="SSF89009">
    <property type="entry name" value="GAT-like domain"/>
    <property type="match status" value="1"/>
</dbReference>
<comment type="subunit">
    <text evidence="1">Component of the ESCRT-0 complex composed of HSE1 and VPS27.</text>
</comment>
<feature type="region of interest" description="Disordered" evidence="4">
    <location>
        <begin position="209"/>
        <end position="232"/>
    </location>
</feature>
<evidence type="ECO:0000259" key="6">
    <source>
        <dbReference type="PROSITE" id="PS50909"/>
    </source>
</evidence>
<feature type="domain" description="GAT" evidence="6">
    <location>
        <begin position="233"/>
        <end position="322"/>
    </location>
</feature>
<keyword evidence="3" id="KW-0653">Protein transport</keyword>
<dbReference type="Proteomes" id="UP001345013">
    <property type="component" value="Unassembled WGS sequence"/>
</dbReference>